<dbReference type="EMBL" id="JAHCMY010000003">
    <property type="protein sequence ID" value="MBS9523989.1"/>
    <property type="molecule type" value="Genomic_DNA"/>
</dbReference>
<dbReference type="AlphaFoldDB" id="A0AAP2CHT6"/>
<dbReference type="InterPro" id="IPR011519">
    <property type="entry name" value="UnbV_ASPIC"/>
</dbReference>
<dbReference type="Pfam" id="PF07593">
    <property type="entry name" value="UnbV_ASPIC"/>
    <property type="match status" value="1"/>
</dbReference>
<dbReference type="InterPro" id="IPR028994">
    <property type="entry name" value="Integrin_alpha_N"/>
</dbReference>
<dbReference type="InterPro" id="IPR027039">
    <property type="entry name" value="Crtac1"/>
</dbReference>
<keyword evidence="1" id="KW-0732">Signal</keyword>
<comment type="caution">
    <text evidence="3">The sequence shown here is derived from an EMBL/GenBank/DDBJ whole genome shotgun (WGS) entry which is preliminary data.</text>
</comment>
<dbReference type="PROSITE" id="PS51257">
    <property type="entry name" value="PROKAR_LIPOPROTEIN"/>
    <property type="match status" value="1"/>
</dbReference>
<dbReference type="PANTHER" id="PTHR16026:SF0">
    <property type="entry name" value="CARTILAGE ACIDIC PROTEIN 1"/>
    <property type="match status" value="1"/>
</dbReference>
<proteinExistence type="predicted"/>
<keyword evidence="4" id="KW-1185">Reference proteome</keyword>
<dbReference type="Proteomes" id="UP001319104">
    <property type="component" value="Unassembled WGS sequence"/>
</dbReference>
<dbReference type="SUPFAM" id="SSF69318">
    <property type="entry name" value="Integrin alpha N-terminal domain"/>
    <property type="match status" value="2"/>
</dbReference>
<feature type="domain" description="ASPIC/UnbV" evidence="2">
    <location>
        <begin position="530"/>
        <end position="596"/>
    </location>
</feature>
<name>A0AAP2CHT6_9BACT</name>
<evidence type="ECO:0000313" key="3">
    <source>
        <dbReference type="EMBL" id="MBS9523989.1"/>
    </source>
</evidence>
<dbReference type="RefSeq" id="WP_213944855.1">
    <property type="nucleotide sequence ID" value="NZ_JAHCMY010000003.1"/>
</dbReference>
<evidence type="ECO:0000259" key="2">
    <source>
        <dbReference type="Pfam" id="PF07593"/>
    </source>
</evidence>
<reference evidence="3 4" key="1">
    <citation type="submission" date="2021-05" db="EMBL/GenBank/DDBJ databases">
        <authorList>
            <person name="Zhang Z.D."/>
            <person name="Osman G."/>
        </authorList>
    </citation>
    <scope>NUCLEOTIDE SEQUENCE [LARGE SCALE GENOMIC DNA]</scope>
    <source>
        <strain evidence="3 4">KCTC 32217</strain>
    </source>
</reference>
<gene>
    <name evidence="3" type="ORF">KI659_08170</name>
</gene>
<organism evidence="3 4">
    <name type="scientific">Litoribacter ruber</name>
    <dbReference type="NCBI Taxonomy" id="702568"/>
    <lineage>
        <taxon>Bacteria</taxon>
        <taxon>Pseudomonadati</taxon>
        <taxon>Bacteroidota</taxon>
        <taxon>Cytophagia</taxon>
        <taxon>Cytophagales</taxon>
        <taxon>Cyclobacteriaceae</taxon>
        <taxon>Litoribacter</taxon>
    </lineage>
</organism>
<evidence type="ECO:0000256" key="1">
    <source>
        <dbReference type="ARBA" id="ARBA00022729"/>
    </source>
</evidence>
<dbReference type="Gene3D" id="2.130.10.130">
    <property type="entry name" value="Integrin alpha, N-terminal"/>
    <property type="match status" value="3"/>
</dbReference>
<dbReference type="Pfam" id="PF13517">
    <property type="entry name" value="FG-GAP_3"/>
    <property type="match status" value="6"/>
</dbReference>
<sequence length="1115" mass="124494">MKYRVPAFICLSLFASCSSSKEEDKDTLFRSVSAEESGIHFSNELEETVDMNIFTYMYFYNGGGVAVGDVNGDGLLDVYFTSNQNENKLYLNEGNLKFRDITEESGVAGFNSWTTGVSMADVNGDGLMDIYVSYLGDHLEFKSQNQLFINQGNDADGIPSFRDEAADYGLNLIGFSTQAVFFDYDLDGDLDMFMLNHSVHNNGTFGPSTLRDKTHPLAGDKLLRNDNGRFVDVTEEAGIFSSAIGYGLGVVISDVNLNGYPDIFVGNDFHENDYLYINNGDGTFTNKLNESMMHTSHFSMGVDFADLNNDGFPELFTLDMLPEDPKILKASAAEDPYDVYNFKLNYGFTHQFARNTLQLNNGNGTFSEVGMMAGVHATDWSWSTFLADLDLDGYKDIFVANGILRRSNDLDYINFITDEDIQYQLQYDLTEKELALIEKMPTIKLPNYVYRNNGNMTFTNMSKDWGLNLDSYSNGAVFVDLDNDGDLDIVVNNINDQAFVLENRSIQKDSESDKNYVKILLEGKPGNNFGVGSKVLVYQGNDFQIQEVSPVKGFMSSSDYRVNFGFSKEQPIDSLIVIWPDFSYQIISDVSLNQTLEVQQTNASGKFDYSRFHQEKPFTVQVEDDLGIDFKHKENTFNEFTREPLLPHMLSAEGPAAAVADVNGDGLEDLYIGGAKHQAGKLYLQTSGGRFRPSTQPVFQLDSLNEDVSAIFGDFAGNGFQDLLVVSGGNEFYGKNAANQPRLYVNDGKGNFSKSENFPTLFLTGSVVAAGDFDGDGDLDLFIGARTEPWKYGSKPQSYLLENKGNGKFEDVTAEKAPFLEQIGKVKDAKWLPLEDKTYPALVIAAEWEPITIIKNEQGKLTQLDVADSPLAYTNGWWNTIVEGDFDGDGRMDFIMGNLGTNSKLKASKEQPLRLYVNDFDENGTREQVLSHFMAGREYPFHTKDELSKQVPSLKKQFLSYSVFAEATLEQVFGKKQLEESARMEAYQLNSLRVRNLGNYKFEVDTLPFEAQISPIQAGYYDAEQKMALLGGNFYPVNVQRGRYDASYGLALKGSSNPGKLTALSGKESGLKVTGETRRILPIIIEGEMHYLFIRNNDTPVLVKRTENGGQKKES</sequence>
<dbReference type="InterPro" id="IPR013517">
    <property type="entry name" value="FG-GAP"/>
</dbReference>
<accession>A0AAP2CHT6</accession>
<protein>
    <submittedName>
        <fullName evidence="3">VCBS repeat-containing protein</fullName>
    </submittedName>
</protein>
<dbReference type="PANTHER" id="PTHR16026">
    <property type="entry name" value="CARTILAGE ACIDIC PROTEIN 1"/>
    <property type="match status" value="1"/>
</dbReference>
<evidence type="ECO:0000313" key="4">
    <source>
        <dbReference type="Proteomes" id="UP001319104"/>
    </source>
</evidence>